<proteinExistence type="predicted"/>
<organism evidence="1 2">
    <name type="scientific">Roridomyces roridus</name>
    <dbReference type="NCBI Taxonomy" id="1738132"/>
    <lineage>
        <taxon>Eukaryota</taxon>
        <taxon>Fungi</taxon>
        <taxon>Dikarya</taxon>
        <taxon>Basidiomycota</taxon>
        <taxon>Agaricomycotina</taxon>
        <taxon>Agaricomycetes</taxon>
        <taxon>Agaricomycetidae</taxon>
        <taxon>Agaricales</taxon>
        <taxon>Marasmiineae</taxon>
        <taxon>Mycenaceae</taxon>
        <taxon>Roridomyces</taxon>
    </lineage>
</organism>
<name>A0AAD7FWW2_9AGAR</name>
<sequence length="195" mass="21907">MPFSQPSDEPHFETILRSAWSLPPPSDEPNMETAPVEDVLEVPLRSFDRLHYMQGVVRYRQMTDVVVKSKAEADTTRGTDAAPSACAWCGSPIAKVRLFRCQRGCHQNLPACIPCMRVAHERFPTHRLKEWDGTTWKDTTLHDIGHIHQLGHNGFECAAAGLTINVCRLSLSDGEQVVWCRTCECVRGGWSDDDC</sequence>
<dbReference type="AlphaFoldDB" id="A0AAD7FWW2"/>
<reference evidence="1" key="1">
    <citation type="submission" date="2023-03" db="EMBL/GenBank/DDBJ databases">
        <title>Massive genome expansion in bonnet fungi (Mycena s.s.) driven by repeated elements and novel gene families across ecological guilds.</title>
        <authorList>
            <consortium name="Lawrence Berkeley National Laboratory"/>
            <person name="Harder C.B."/>
            <person name="Miyauchi S."/>
            <person name="Viragh M."/>
            <person name="Kuo A."/>
            <person name="Thoen E."/>
            <person name="Andreopoulos B."/>
            <person name="Lu D."/>
            <person name="Skrede I."/>
            <person name="Drula E."/>
            <person name="Henrissat B."/>
            <person name="Morin E."/>
            <person name="Kohler A."/>
            <person name="Barry K."/>
            <person name="LaButti K."/>
            <person name="Morin E."/>
            <person name="Salamov A."/>
            <person name="Lipzen A."/>
            <person name="Mereny Z."/>
            <person name="Hegedus B."/>
            <person name="Baldrian P."/>
            <person name="Stursova M."/>
            <person name="Weitz H."/>
            <person name="Taylor A."/>
            <person name="Grigoriev I.V."/>
            <person name="Nagy L.G."/>
            <person name="Martin F."/>
            <person name="Kauserud H."/>
        </authorList>
    </citation>
    <scope>NUCLEOTIDE SEQUENCE</scope>
    <source>
        <strain evidence="1">9284</strain>
    </source>
</reference>
<comment type="caution">
    <text evidence="1">The sequence shown here is derived from an EMBL/GenBank/DDBJ whole genome shotgun (WGS) entry which is preliminary data.</text>
</comment>
<dbReference type="Proteomes" id="UP001221142">
    <property type="component" value="Unassembled WGS sequence"/>
</dbReference>
<evidence type="ECO:0000313" key="2">
    <source>
        <dbReference type="Proteomes" id="UP001221142"/>
    </source>
</evidence>
<keyword evidence="2" id="KW-1185">Reference proteome</keyword>
<gene>
    <name evidence="1" type="ORF">FB45DRAFT_1020668</name>
</gene>
<dbReference type="EMBL" id="JARKIF010000003">
    <property type="protein sequence ID" value="KAJ7643849.1"/>
    <property type="molecule type" value="Genomic_DNA"/>
</dbReference>
<protein>
    <submittedName>
        <fullName evidence="1">Uncharacterized protein</fullName>
    </submittedName>
</protein>
<evidence type="ECO:0000313" key="1">
    <source>
        <dbReference type="EMBL" id="KAJ7643849.1"/>
    </source>
</evidence>
<accession>A0AAD7FWW2</accession>